<sequence length="75" mass="8432">MDDSLGMGVGHRIENGAHDADGLDRWQGPTLRQEFREVLAWHVFEHEVEIPSLLACLENRHDTGMAHAPDSPRFG</sequence>
<name>A0A645EIH3_9ZZZZ</name>
<organism evidence="2">
    <name type="scientific">bioreactor metagenome</name>
    <dbReference type="NCBI Taxonomy" id="1076179"/>
    <lineage>
        <taxon>unclassified sequences</taxon>
        <taxon>metagenomes</taxon>
        <taxon>ecological metagenomes</taxon>
    </lineage>
</organism>
<proteinExistence type="predicted"/>
<dbReference type="AlphaFoldDB" id="A0A645EIH3"/>
<comment type="caution">
    <text evidence="2">The sequence shown here is derived from an EMBL/GenBank/DDBJ whole genome shotgun (WGS) entry which is preliminary data.</text>
</comment>
<evidence type="ECO:0000313" key="2">
    <source>
        <dbReference type="EMBL" id="MPN01557.1"/>
    </source>
</evidence>
<dbReference type="EMBL" id="VSSQ01047551">
    <property type="protein sequence ID" value="MPN01557.1"/>
    <property type="molecule type" value="Genomic_DNA"/>
</dbReference>
<accession>A0A645EIH3</accession>
<feature type="region of interest" description="Disordered" evidence="1">
    <location>
        <begin position="1"/>
        <end position="25"/>
    </location>
</feature>
<gene>
    <name evidence="2" type="ORF">SDC9_148766</name>
</gene>
<evidence type="ECO:0000256" key="1">
    <source>
        <dbReference type="SAM" id="MobiDB-lite"/>
    </source>
</evidence>
<reference evidence="2" key="1">
    <citation type="submission" date="2019-08" db="EMBL/GenBank/DDBJ databases">
        <authorList>
            <person name="Kucharzyk K."/>
            <person name="Murdoch R.W."/>
            <person name="Higgins S."/>
            <person name="Loffler F."/>
        </authorList>
    </citation>
    <scope>NUCLEOTIDE SEQUENCE</scope>
</reference>
<feature type="compositionally biased region" description="Basic and acidic residues" evidence="1">
    <location>
        <begin position="11"/>
        <end position="24"/>
    </location>
</feature>
<protein>
    <submittedName>
        <fullName evidence="2">Uncharacterized protein</fullName>
    </submittedName>
</protein>